<name>A0A2S9JQI7_9HYPH</name>
<sequence>MTFQPQMNTKINGFSVVGGLQQRAWDGVVADLFSVNCASDASGQYEARDPRLFIVLDGLNTGTFNVRLDPQSKDLGSDGVANPMCYVPAGMPLWSRLREVKHIRHIDLHFNVKTLVKRFGGEVDLGAITRPRLMFSDPRILALANLMAGECTNPDPLHPLYGESLAISVFALLFDIKAKTERKRSKLAPWQLRRVTGYLNDNWMHAVRLQELADLTGLSQSHFSHAFKASTGMPPHQWQMSLRIRRIEEMLLRTGHSLNHIAELAGFADQAHFTRVFRQHTGLTPAAWQRSRK</sequence>
<feature type="domain" description="HTH araC/xylS-type" evidence="4">
    <location>
        <begin position="193"/>
        <end position="291"/>
    </location>
</feature>
<comment type="caution">
    <text evidence="5">The sequence shown here is derived from an EMBL/GenBank/DDBJ whole genome shotgun (WGS) entry which is preliminary data.</text>
</comment>
<keyword evidence="2" id="KW-0238">DNA-binding</keyword>
<evidence type="ECO:0000313" key="6">
    <source>
        <dbReference type="Proteomes" id="UP000238563"/>
    </source>
</evidence>
<accession>A0A2S9JQI7</accession>
<dbReference type="InterPro" id="IPR009057">
    <property type="entry name" value="Homeodomain-like_sf"/>
</dbReference>
<dbReference type="GO" id="GO:0043565">
    <property type="term" value="F:sequence-specific DNA binding"/>
    <property type="evidence" value="ECO:0007669"/>
    <property type="project" value="InterPro"/>
</dbReference>
<keyword evidence="3" id="KW-0804">Transcription</keyword>
<evidence type="ECO:0000256" key="3">
    <source>
        <dbReference type="ARBA" id="ARBA00023163"/>
    </source>
</evidence>
<protein>
    <submittedName>
        <fullName evidence="5">AraC family transcriptional regulator</fullName>
    </submittedName>
</protein>
<dbReference type="SUPFAM" id="SSF46689">
    <property type="entry name" value="Homeodomain-like"/>
    <property type="match status" value="2"/>
</dbReference>
<dbReference type="EMBL" id="PVBT01000002">
    <property type="protein sequence ID" value="PRD55503.1"/>
    <property type="molecule type" value="Genomic_DNA"/>
</dbReference>
<dbReference type="RefSeq" id="WP_105733732.1">
    <property type="nucleotide sequence ID" value="NZ_PVBT01000002.1"/>
</dbReference>
<keyword evidence="1" id="KW-0805">Transcription regulation</keyword>
<dbReference type="PANTHER" id="PTHR46796:SF14">
    <property type="entry name" value="TRANSCRIPTIONAL REGULATORY PROTEIN"/>
    <property type="match status" value="1"/>
</dbReference>
<dbReference type="InterPro" id="IPR018060">
    <property type="entry name" value="HTH_AraC"/>
</dbReference>
<evidence type="ECO:0000259" key="4">
    <source>
        <dbReference type="PROSITE" id="PS01124"/>
    </source>
</evidence>
<evidence type="ECO:0000256" key="1">
    <source>
        <dbReference type="ARBA" id="ARBA00023015"/>
    </source>
</evidence>
<dbReference type="PROSITE" id="PS01124">
    <property type="entry name" value="HTH_ARAC_FAMILY_2"/>
    <property type="match status" value="1"/>
</dbReference>
<reference evidence="5 6" key="1">
    <citation type="submission" date="2018-02" db="EMBL/GenBank/DDBJ databases">
        <title>The draft genome of Phyllobacterium myrsinacearum DSM5892.</title>
        <authorList>
            <person name="Li L."/>
            <person name="Liu L."/>
            <person name="Zhang X."/>
            <person name="Wang T."/>
        </authorList>
    </citation>
    <scope>NUCLEOTIDE SEQUENCE [LARGE SCALE GENOMIC DNA]</scope>
    <source>
        <strain evidence="5 6">DSM 5892</strain>
    </source>
</reference>
<evidence type="ECO:0000313" key="5">
    <source>
        <dbReference type="EMBL" id="PRD55503.1"/>
    </source>
</evidence>
<dbReference type="PANTHER" id="PTHR46796">
    <property type="entry name" value="HTH-TYPE TRANSCRIPTIONAL ACTIVATOR RHAS-RELATED"/>
    <property type="match status" value="1"/>
</dbReference>
<dbReference type="Pfam" id="PF12833">
    <property type="entry name" value="HTH_18"/>
    <property type="match status" value="1"/>
</dbReference>
<dbReference type="Gene3D" id="1.10.10.60">
    <property type="entry name" value="Homeodomain-like"/>
    <property type="match status" value="2"/>
</dbReference>
<dbReference type="Proteomes" id="UP000238563">
    <property type="component" value="Unassembled WGS sequence"/>
</dbReference>
<proteinExistence type="predicted"/>
<dbReference type="AlphaFoldDB" id="A0A2S9JQI7"/>
<dbReference type="SMART" id="SM00342">
    <property type="entry name" value="HTH_ARAC"/>
    <property type="match status" value="1"/>
</dbReference>
<dbReference type="InterPro" id="IPR050204">
    <property type="entry name" value="AraC_XylS_family_regulators"/>
</dbReference>
<dbReference type="GO" id="GO:0003700">
    <property type="term" value="F:DNA-binding transcription factor activity"/>
    <property type="evidence" value="ECO:0007669"/>
    <property type="project" value="InterPro"/>
</dbReference>
<dbReference type="OrthoDB" id="110167at2"/>
<keyword evidence="6" id="KW-1185">Reference proteome</keyword>
<gene>
    <name evidence="5" type="ORF">C5750_10170</name>
</gene>
<evidence type="ECO:0000256" key="2">
    <source>
        <dbReference type="ARBA" id="ARBA00023125"/>
    </source>
</evidence>
<organism evidence="5 6">
    <name type="scientific">Phyllobacterium myrsinacearum</name>
    <dbReference type="NCBI Taxonomy" id="28101"/>
    <lineage>
        <taxon>Bacteria</taxon>
        <taxon>Pseudomonadati</taxon>
        <taxon>Pseudomonadota</taxon>
        <taxon>Alphaproteobacteria</taxon>
        <taxon>Hyphomicrobiales</taxon>
        <taxon>Phyllobacteriaceae</taxon>
        <taxon>Phyllobacterium</taxon>
    </lineage>
</organism>